<dbReference type="InterPro" id="IPR025381">
    <property type="entry name" value="DUF4296"/>
</dbReference>
<evidence type="ECO:0000256" key="1">
    <source>
        <dbReference type="SAM" id="MobiDB-lite"/>
    </source>
</evidence>
<evidence type="ECO:0000259" key="2">
    <source>
        <dbReference type="Pfam" id="PF14129"/>
    </source>
</evidence>
<feature type="domain" description="DUF4296" evidence="2">
    <location>
        <begin position="26"/>
        <end position="108"/>
    </location>
</feature>
<keyword evidence="4" id="KW-1185">Reference proteome</keyword>
<dbReference type="Pfam" id="PF14129">
    <property type="entry name" value="DUF4296"/>
    <property type="match status" value="1"/>
</dbReference>
<dbReference type="RefSeq" id="WP_062622058.1">
    <property type="nucleotide sequence ID" value="NZ_JRWG01000004.1"/>
</dbReference>
<organism evidence="3 4">
    <name type="scientific">Aequorivita aquimaris</name>
    <dbReference type="NCBI Taxonomy" id="1548749"/>
    <lineage>
        <taxon>Bacteria</taxon>
        <taxon>Pseudomonadati</taxon>
        <taxon>Bacteroidota</taxon>
        <taxon>Flavobacteriia</taxon>
        <taxon>Flavobacteriales</taxon>
        <taxon>Flavobacteriaceae</taxon>
        <taxon>Aequorivita</taxon>
    </lineage>
</organism>
<dbReference type="EMBL" id="JRWG01000004">
    <property type="protein sequence ID" value="KXN99145.1"/>
    <property type="molecule type" value="Genomic_DNA"/>
</dbReference>
<reference evidence="3 4" key="2">
    <citation type="journal article" date="2016" name="Int. J. Syst. Evol. Microbiol.">
        <title>Vitellibacter aquimaris sp. nov., a marine bacterium isolated from seawater.</title>
        <authorList>
            <person name="Thevarajoo S."/>
            <person name="Selvaratnam C."/>
            <person name="Goh K.M."/>
            <person name="Hong K.W."/>
            <person name="Chan X.Y."/>
            <person name="Chan K.G."/>
            <person name="Chong C.S."/>
        </authorList>
    </citation>
    <scope>NUCLEOTIDE SEQUENCE [LARGE SCALE GENOMIC DNA]</scope>
    <source>
        <strain evidence="3 4">D-24</strain>
    </source>
</reference>
<dbReference type="Proteomes" id="UP000070138">
    <property type="component" value="Unassembled WGS sequence"/>
</dbReference>
<evidence type="ECO:0000313" key="3">
    <source>
        <dbReference type="EMBL" id="KXN99145.1"/>
    </source>
</evidence>
<protein>
    <recommendedName>
        <fullName evidence="2">DUF4296 domain-containing protein</fullName>
    </recommendedName>
</protein>
<gene>
    <name evidence="3" type="ORF">LS48_08770</name>
</gene>
<feature type="region of interest" description="Disordered" evidence="1">
    <location>
        <begin position="117"/>
        <end position="143"/>
    </location>
</feature>
<reference evidence="4" key="1">
    <citation type="submission" date="2014-10" db="EMBL/GenBank/DDBJ databases">
        <title>Genome sequencing of Vitellibacter sp. D-24.</title>
        <authorList>
            <person name="Thevarajoo S."/>
            <person name="Selvaratnam C."/>
            <person name="Goh K.M."/>
            <person name="Chong C.S."/>
        </authorList>
    </citation>
    <scope>NUCLEOTIDE SEQUENCE [LARGE SCALE GENOMIC DNA]</scope>
    <source>
        <strain evidence="4">D-24</strain>
    </source>
</reference>
<comment type="caution">
    <text evidence="3">The sequence shown here is derived from an EMBL/GenBank/DDBJ whole genome shotgun (WGS) entry which is preliminary data.</text>
</comment>
<sequence length="143" mass="16575">MKHWILIFVLILSILGCQNVERPEKPKNLISKEKMVDVLTEAYLANAARSVNNQAIIDKGIKVDSLIFKKFEVDSVQFAKSNDYYAADINMYLDIFQKVEARLVAMEKKLDSIRNMDRKRKDSVESQQNKERIIAEPKRDSLI</sequence>
<evidence type="ECO:0000313" key="4">
    <source>
        <dbReference type="Proteomes" id="UP000070138"/>
    </source>
</evidence>
<proteinExistence type="predicted"/>
<dbReference type="OrthoDB" id="1525222at2"/>
<dbReference type="AlphaFoldDB" id="A0A137RI26"/>
<dbReference type="PROSITE" id="PS51257">
    <property type="entry name" value="PROKAR_LIPOPROTEIN"/>
    <property type="match status" value="1"/>
</dbReference>
<name>A0A137RI26_9FLAO</name>
<accession>A0A137RI26</accession>
<dbReference type="STRING" id="1548749.LS48_08770"/>